<evidence type="ECO:0000256" key="16">
    <source>
        <dbReference type="NCBIfam" id="TIGR00665"/>
    </source>
</evidence>
<evidence type="ECO:0000256" key="9">
    <source>
        <dbReference type="ARBA" id="ARBA00022840"/>
    </source>
</evidence>
<dbReference type="InterPro" id="IPR004860">
    <property type="entry name" value="LAGLIDADG_dom"/>
</dbReference>
<evidence type="ECO:0000256" key="1">
    <source>
        <dbReference type="ARBA" id="ARBA00008428"/>
    </source>
</evidence>
<dbReference type="PROSITE" id="PS51199">
    <property type="entry name" value="SF4_HELICASE"/>
    <property type="match status" value="3"/>
</dbReference>
<evidence type="ECO:0000256" key="4">
    <source>
        <dbReference type="ARBA" id="ARBA00022737"/>
    </source>
</evidence>
<dbReference type="PRINTS" id="PR00379">
    <property type="entry name" value="INTEIN"/>
</dbReference>
<keyword evidence="12" id="KW-0413">Isomerase</keyword>
<dbReference type="GO" id="GO:0005524">
    <property type="term" value="F:ATP binding"/>
    <property type="evidence" value="ECO:0007669"/>
    <property type="project" value="UniProtKB-UniRule"/>
</dbReference>
<gene>
    <name evidence="21" type="ordered locus">Fleli_2398</name>
</gene>
<dbReference type="Pfam" id="PF14890">
    <property type="entry name" value="Intein_splicing"/>
    <property type="match status" value="1"/>
</dbReference>
<dbReference type="InterPro" id="IPR007692">
    <property type="entry name" value="DNA_helicase_DnaB"/>
</dbReference>
<dbReference type="PANTHER" id="PTHR30153">
    <property type="entry name" value="REPLICATIVE DNA HELICASE DNAB"/>
    <property type="match status" value="1"/>
</dbReference>
<dbReference type="SUPFAM" id="SSF48024">
    <property type="entry name" value="N-terminal domain of DnaB helicase"/>
    <property type="match status" value="1"/>
</dbReference>
<feature type="domain" description="SF4 helicase" evidence="20">
    <location>
        <begin position="548"/>
        <end position="717"/>
    </location>
</feature>
<keyword evidence="6 17" id="KW-0378">Hydrolase</keyword>
<protein>
    <recommendedName>
        <fullName evidence="16 17">Replicative DNA helicase</fullName>
        <ecNumber evidence="16 17">5.6.2.3</ecNumber>
    </recommendedName>
</protein>
<comment type="catalytic activity">
    <reaction evidence="15 17">
        <text>ATP + H2O = ADP + phosphate + H(+)</text>
        <dbReference type="Rhea" id="RHEA:13065"/>
        <dbReference type="ChEBI" id="CHEBI:15377"/>
        <dbReference type="ChEBI" id="CHEBI:15378"/>
        <dbReference type="ChEBI" id="CHEBI:30616"/>
        <dbReference type="ChEBI" id="CHEBI:43474"/>
        <dbReference type="ChEBI" id="CHEBI:456216"/>
        <dbReference type="EC" id="5.6.2.3"/>
    </reaction>
</comment>
<dbReference type="InterPro" id="IPR027417">
    <property type="entry name" value="P-loop_NTPase"/>
</dbReference>
<dbReference type="NCBIfam" id="TIGR00665">
    <property type="entry name" value="DnaB"/>
    <property type="match status" value="1"/>
</dbReference>
<dbReference type="Gene3D" id="3.40.50.300">
    <property type="entry name" value="P-loop containing nucleotide triphosphate hydrolases"/>
    <property type="match status" value="3"/>
</dbReference>
<dbReference type="RefSeq" id="WP_014798202.1">
    <property type="nucleotide sequence ID" value="NC_018018.1"/>
</dbReference>
<dbReference type="FunFam" id="1.10.860.10:FF:000001">
    <property type="entry name" value="Replicative DNA helicase"/>
    <property type="match status" value="1"/>
</dbReference>
<evidence type="ECO:0000256" key="12">
    <source>
        <dbReference type="ARBA" id="ARBA00023235"/>
    </source>
</evidence>
<evidence type="ECO:0000256" key="7">
    <source>
        <dbReference type="ARBA" id="ARBA00022806"/>
    </source>
</evidence>
<evidence type="ECO:0000256" key="6">
    <source>
        <dbReference type="ARBA" id="ARBA00022801"/>
    </source>
</evidence>
<feature type="compositionally biased region" description="Polar residues" evidence="18">
    <location>
        <begin position="1238"/>
        <end position="1247"/>
    </location>
</feature>
<dbReference type="InterPro" id="IPR007693">
    <property type="entry name" value="DNA_helicase_DnaB-like_N"/>
</dbReference>
<dbReference type="InterPro" id="IPR006141">
    <property type="entry name" value="Intein_N"/>
</dbReference>
<dbReference type="eggNOG" id="COG1372">
    <property type="taxonomic scope" value="Bacteria"/>
</dbReference>
<reference evidence="22" key="1">
    <citation type="submission" date="2012-06" db="EMBL/GenBank/DDBJ databases">
        <title>The complete genome of Flexibacter litoralis DSM 6794.</title>
        <authorList>
            <person name="Lucas S."/>
            <person name="Copeland A."/>
            <person name="Lapidus A."/>
            <person name="Glavina del Rio T."/>
            <person name="Dalin E."/>
            <person name="Tice H."/>
            <person name="Bruce D."/>
            <person name="Goodwin L."/>
            <person name="Pitluck S."/>
            <person name="Peters L."/>
            <person name="Ovchinnikova G."/>
            <person name="Lu M."/>
            <person name="Kyrpides N."/>
            <person name="Mavromatis K."/>
            <person name="Ivanova N."/>
            <person name="Brettin T."/>
            <person name="Detter J.C."/>
            <person name="Han C."/>
            <person name="Larimer F."/>
            <person name="Land M."/>
            <person name="Hauser L."/>
            <person name="Markowitz V."/>
            <person name="Cheng J.-F."/>
            <person name="Hugenholtz P."/>
            <person name="Woyke T."/>
            <person name="Wu D."/>
            <person name="Spring S."/>
            <person name="Lang E."/>
            <person name="Kopitz M."/>
            <person name="Brambilla E."/>
            <person name="Klenk H.-P."/>
            <person name="Eisen J.A."/>
        </authorList>
    </citation>
    <scope>NUCLEOTIDE SEQUENCE [LARGE SCALE GENOMIC DNA]</scope>
    <source>
        <strain evidence="22">ATCC 23117 / DSM 6794 / NBRC 15988 / NCIMB 1366 / Sio-4</strain>
    </source>
</reference>
<dbReference type="CDD" id="cd00081">
    <property type="entry name" value="Hint"/>
    <property type="match status" value="1"/>
</dbReference>
<dbReference type="GO" id="GO:0004519">
    <property type="term" value="F:endonuclease activity"/>
    <property type="evidence" value="ECO:0007669"/>
    <property type="project" value="InterPro"/>
</dbReference>
<accession>I4ALD0</accession>
<dbReference type="NCBIfam" id="TIGR01443">
    <property type="entry name" value="intein_Cterm"/>
    <property type="match status" value="1"/>
</dbReference>
<feature type="domain" description="SF4 helicase" evidence="20">
    <location>
        <begin position="1144"/>
        <end position="1209"/>
    </location>
</feature>
<dbReference type="Gene3D" id="1.10.860.10">
    <property type="entry name" value="DNAb Helicase, Chain A"/>
    <property type="match status" value="1"/>
</dbReference>
<organism evidence="21 22">
    <name type="scientific">Bernardetia litoralis (strain ATCC 23117 / DSM 6794 / NBRC 15988 / NCIMB 1366 / Fx l1 / Sio-4)</name>
    <name type="common">Flexibacter litoralis</name>
    <dbReference type="NCBI Taxonomy" id="880071"/>
    <lineage>
        <taxon>Bacteria</taxon>
        <taxon>Pseudomonadati</taxon>
        <taxon>Bacteroidota</taxon>
        <taxon>Cytophagia</taxon>
        <taxon>Cytophagales</taxon>
        <taxon>Bernardetiaceae</taxon>
        <taxon>Bernardetia</taxon>
    </lineage>
</organism>
<dbReference type="InterPro" id="IPR036844">
    <property type="entry name" value="Hint_dom_sf"/>
</dbReference>
<evidence type="ECO:0000256" key="3">
    <source>
        <dbReference type="ARBA" id="ARBA00022705"/>
    </source>
</evidence>
<dbReference type="PANTHER" id="PTHR30153:SF2">
    <property type="entry name" value="REPLICATIVE DNA HELICASE"/>
    <property type="match status" value="1"/>
</dbReference>
<dbReference type="OrthoDB" id="9773982at2"/>
<evidence type="ECO:0000256" key="11">
    <source>
        <dbReference type="ARBA" id="ARBA00023125"/>
    </source>
</evidence>
<dbReference type="GO" id="GO:0043139">
    <property type="term" value="F:5'-3' DNA helicase activity"/>
    <property type="evidence" value="ECO:0007669"/>
    <property type="project" value="UniProtKB-EC"/>
</dbReference>
<comment type="function">
    <text evidence="13 17">The main replicative DNA helicase, it participates in initiation and elongation during chromosome replication. Travels ahead of the DNA replisome, separating dsDNA into templates for DNA synthesis. A processive ATP-dependent 5'-3' DNA helicase it has DNA-dependent ATPase activity.</text>
</comment>
<dbReference type="InterPro" id="IPR036185">
    <property type="entry name" value="DNA_heli_DnaB-like_N_sf"/>
</dbReference>
<dbReference type="EMBL" id="CP003345">
    <property type="protein sequence ID" value="AFM04765.1"/>
    <property type="molecule type" value="Genomic_DNA"/>
</dbReference>
<dbReference type="eggNOG" id="COG0305">
    <property type="taxonomic scope" value="Bacteria"/>
</dbReference>
<dbReference type="KEGG" id="fli:Fleli_2398"/>
<dbReference type="Gene3D" id="3.10.28.10">
    <property type="entry name" value="Homing endonucleases"/>
    <property type="match status" value="2"/>
</dbReference>
<keyword evidence="11 17" id="KW-0238">DNA-binding</keyword>
<dbReference type="STRING" id="880071.Fleli_2398"/>
<dbReference type="AlphaFoldDB" id="I4ALD0"/>
<dbReference type="InterPro" id="IPR007694">
    <property type="entry name" value="DNA_helicase_DnaB-like_C"/>
</dbReference>
<feature type="domain" description="DOD-type homing endonuclease" evidence="19">
    <location>
        <begin position="834"/>
        <end position="984"/>
    </location>
</feature>
<dbReference type="Proteomes" id="UP000006054">
    <property type="component" value="Chromosome"/>
</dbReference>
<evidence type="ECO:0000256" key="18">
    <source>
        <dbReference type="SAM" id="MobiDB-lite"/>
    </source>
</evidence>
<dbReference type="InterPro" id="IPR030934">
    <property type="entry name" value="Intein_C"/>
</dbReference>
<dbReference type="GO" id="GO:1990077">
    <property type="term" value="C:primosome complex"/>
    <property type="evidence" value="ECO:0007669"/>
    <property type="project" value="UniProtKB-UniRule"/>
</dbReference>
<dbReference type="HOGENOM" id="CLU_005373_3_1_10"/>
<comment type="function">
    <text evidence="14 17">The intein is an endonuclease.</text>
</comment>
<evidence type="ECO:0000313" key="21">
    <source>
        <dbReference type="EMBL" id="AFM04765.1"/>
    </source>
</evidence>
<dbReference type="GO" id="GO:0006269">
    <property type="term" value="P:DNA replication, synthesis of primer"/>
    <property type="evidence" value="ECO:0007669"/>
    <property type="project" value="UniProtKB-UniRule"/>
</dbReference>
<feature type="domain" description="SF4 helicase" evidence="20">
    <location>
        <begin position="203"/>
        <end position="240"/>
    </location>
</feature>
<keyword evidence="9 17" id="KW-0067">ATP-binding</keyword>
<evidence type="ECO:0000313" key="22">
    <source>
        <dbReference type="Proteomes" id="UP000006054"/>
    </source>
</evidence>
<dbReference type="PROSITE" id="PS50819">
    <property type="entry name" value="INTEIN_ENDONUCLEASE"/>
    <property type="match status" value="1"/>
</dbReference>
<dbReference type="PROSITE" id="PS50817">
    <property type="entry name" value="INTEIN_N_TER"/>
    <property type="match status" value="1"/>
</dbReference>
<dbReference type="InterPro" id="IPR004042">
    <property type="entry name" value="Intein_endonuc_central"/>
</dbReference>
<dbReference type="Pfam" id="PF14528">
    <property type="entry name" value="LAGLIDADG_3"/>
    <property type="match status" value="1"/>
</dbReference>
<dbReference type="PATRIC" id="fig|880071.3.peg.2384"/>
<evidence type="ECO:0000256" key="17">
    <source>
        <dbReference type="RuleBase" id="RU362085"/>
    </source>
</evidence>
<dbReference type="InterPro" id="IPR027434">
    <property type="entry name" value="Homing_endonucl"/>
</dbReference>
<dbReference type="InterPro" id="IPR003586">
    <property type="entry name" value="Hint_dom_C"/>
</dbReference>
<evidence type="ECO:0000256" key="15">
    <source>
        <dbReference type="ARBA" id="ARBA00048954"/>
    </source>
</evidence>
<evidence type="ECO:0000256" key="14">
    <source>
        <dbReference type="ARBA" id="ARBA00044940"/>
    </source>
</evidence>
<keyword evidence="7 17" id="KW-0347">Helicase</keyword>
<dbReference type="GO" id="GO:0005829">
    <property type="term" value="C:cytosol"/>
    <property type="evidence" value="ECO:0007669"/>
    <property type="project" value="TreeGrafter"/>
</dbReference>
<evidence type="ECO:0000256" key="10">
    <source>
        <dbReference type="ARBA" id="ARBA00023000"/>
    </source>
</evidence>
<dbReference type="InterPro" id="IPR006142">
    <property type="entry name" value="INTEIN"/>
</dbReference>
<dbReference type="Gene3D" id="2.170.16.10">
    <property type="entry name" value="Hedgehog/Intein (Hint) domain"/>
    <property type="match status" value="3"/>
</dbReference>
<keyword evidence="4" id="KW-0677">Repeat</keyword>
<dbReference type="InterPro" id="IPR003587">
    <property type="entry name" value="Hint_dom_N"/>
</dbReference>
<dbReference type="SMART" id="SM00305">
    <property type="entry name" value="HintC"/>
    <property type="match status" value="1"/>
</dbReference>
<dbReference type="Pfam" id="PF00772">
    <property type="entry name" value="DnaB"/>
    <property type="match status" value="1"/>
</dbReference>
<dbReference type="SMART" id="SM00306">
    <property type="entry name" value="HintN"/>
    <property type="match status" value="2"/>
</dbReference>
<keyword evidence="8" id="KW-0068">Autocatalytic cleavage</keyword>
<dbReference type="Pfam" id="PF03796">
    <property type="entry name" value="DnaB_C"/>
    <property type="match status" value="2"/>
</dbReference>
<name>I4ALD0_BERLS</name>
<comment type="similarity">
    <text evidence="1 17">Belongs to the helicase family. DnaB subfamily.</text>
</comment>
<keyword evidence="5 17" id="KW-0547">Nucleotide-binding</keyword>
<dbReference type="PROSITE" id="PS50818">
    <property type="entry name" value="INTEIN_C_TER"/>
    <property type="match status" value="1"/>
</dbReference>
<proteinExistence type="inferred from homology"/>
<keyword evidence="10" id="KW-0651">Protein splicing</keyword>
<evidence type="ECO:0000256" key="5">
    <source>
        <dbReference type="ARBA" id="ARBA00022741"/>
    </source>
</evidence>
<dbReference type="SUPFAM" id="SSF55608">
    <property type="entry name" value="Homing endonucleases"/>
    <property type="match status" value="1"/>
</dbReference>
<dbReference type="SUPFAM" id="SSF52540">
    <property type="entry name" value="P-loop containing nucleoside triphosphate hydrolases"/>
    <property type="match status" value="2"/>
</dbReference>
<feature type="compositionally biased region" description="Basic and acidic residues" evidence="18">
    <location>
        <begin position="1250"/>
        <end position="1259"/>
    </location>
</feature>
<evidence type="ECO:0000259" key="20">
    <source>
        <dbReference type="PROSITE" id="PS51199"/>
    </source>
</evidence>
<evidence type="ECO:0000256" key="8">
    <source>
        <dbReference type="ARBA" id="ARBA00022813"/>
    </source>
</evidence>
<keyword evidence="22" id="KW-1185">Reference proteome</keyword>
<dbReference type="GO" id="GO:0003677">
    <property type="term" value="F:DNA binding"/>
    <property type="evidence" value="ECO:0007669"/>
    <property type="project" value="UniProtKB-UniRule"/>
</dbReference>
<keyword evidence="3 17" id="KW-0235">DNA replication</keyword>
<evidence type="ECO:0000259" key="19">
    <source>
        <dbReference type="PROSITE" id="PS50819"/>
    </source>
</evidence>
<dbReference type="InterPro" id="IPR016136">
    <property type="entry name" value="DNA_helicase_N/primase_C"/>
</dbReference>
<dbReference type="EC" id="5.6.2.3" evidence="16 17"/>
<evidence type="ECO:0000256" key="13">
    <source>
        <dbReference type="ARBA" id="ARBA00044932"/>
    </source>
</evidence>
<dbReference type="SUPFAM" id="SSF51294">
    <property type="entry name" value="Hedgehog/intein (Hint) domain"/>
    <property type="match status" value="2"/>
</dbReference>
<sequence>MDNKTNNFSQKGSFNKKKQNSFANDLSNEMGKLPPQSIPLEEAILGALLLERKAFEDVVDILKADSFYKDAHQLIYQAMLELSAKGSPIDLLTVRTQLEKNGTLEIVGGAYALVRLTTEVSSSSNVVYHAHEVVERAIKRKMIGVASTVRQNAFEDTKDAFELLDETQSELFEITEDNVRKRTSDMASVYLNTLKDLEEKRKNKTGITGIQSGFTALDRITAGWQRSDLIILAARPGMGKAQPLDAKLLSQNGWKTMGEIKKNDFLAGSDGKFYQVKDVFPQGNKPIYKVTFEDNTSTECCEEHLWITFQQSENKLAVRSLQEIKNTLLTDAGKPNHYIPMIMPIQWEDKKLPLSSYLVGLFVTNENQTSFLANKEAFSFVNTTSEKMAETYEKLQHAFGNKMVNFSEEPFIPQEYLWASVRQRTELLNGMLAFSGRLDKDCKGKYKTDSSRLKNDFIFLIRSLGGMVWFKEKQNEKGENYFYLEFELPASLSDLETGRDTTTNNSLSPLFKYITKIDFIGNKEAACIKIDSSDSLYVTDDFILTHNTAFVLSALANAAVKYDHCVAIFSLEMSAEQLLTRMMSSEAEVESQKLRNGSIADHEWEQLVHRTTQLSASKIFIDDTPAITMLELRAKARRLKSQHNLDMIVIDYLQLMSGDAGKGGGNREQEIAGISRALKQLAKELDVPVMALSQLSRAVETRGGDKKPMLSDLRESGCLVAETQIVEAHTGKIFTIKELADREKQTPFYCLALGNDKKIRPYLMSKVFYSGIKQTYQLITRSGKSIKASANHPFLKLEGWTALENLKVGDRIGVPRSTHIETKNTLLSENELILLAHLLGDGCILPRQPYHYTSADRKNIEIVAKAAKELFNIDSKEVKQENWWHLYLKCPYHLTHGKKHPITSWYESLGIERVRSGSKRISEKVFQSTKKDICLFLHHLWATDGNISLVKSRNGRKDSAAIYYGSSSETLSLQVHSLLLRCGIFSVVRKSREMYNVWIEGTPNMIEFLKQIGSYGERGDIIPSLLTLLEEINPNTNVDTIPVEVWQNDIKNHKDKLGLSWRNVAAKVGISYSGSNMYSKSISREKLNRVAVALESEELDLLSNSDIFWDEITQIIPLEEEHVFDATVPEVHNFVANDIIVHNSIEQDADMVIFLYRPEYYEITQDEMGNPTQGTAEVIIAKNRHGSLETVTLQFVGKYTKFQDIDEGAFSAGNTGYDSGFPNANDNLSPIDDGFTTLPSKGNNMNPIDNDLKNNKSADFDNEPPF</sequence>
<dbReference type="GO" id="GO:0016539">
    <property type="term" value="P:intein-mediated protein splicing"/>
    <property type="evidence" value="ECO:0007669"/>
    <property type="project" value="InterPro"/>
</dbReference>
<keyword evidence="2 17" id="KW-0639">Primosome</keyword>
<dbReference type="NCBIfam" id="TIGR01445">
    <property type="entry name" value="intein_Nterm"/>
    <property type="match status" value="1"/>
</dbReference>
<feature type="region of interest" description="Disordered" evidence="18">
    <location>
        <begin position="1238"/>
        <end position="1266"/>
    </location>
</feature>
<dbReference type="GO" id="GO:0016887">
    <property type="term" value="F:ATP hydrolysis activity"/>
    <property type="evidence" value="ECO:0007669"/>
    <property type="project" value="RHEA"/>
</dbReference>
<evidence type="ECO:0000256" key="2">
    <source>
        <dbReference type="ARBA" id="ARBA00022515"/>
    </source>
</evidence>